<dbReference type="PROSITE" id="PS50011">
    <property type="entry name" value="PROTEIN_KINASE_DOM"/>
    <property type="match status" value="1"/>
</dbReference>
<name>A0A518BUQ5_9BACT</name>
<dbReference type="PANTHER" id="PTHR24345:SF0">
    <property type="entry name" value="CELL CYCLE SERINE_THREONINE-PROTEIN KINASE CDC5_MSD2"/>
    <property type="match status" value="1"/>
</dbReference>
<protein>
    <submittedName>
        <fullName evidence="7">Serine/threonine-protein kinase PrkC</fullName>
        <ecNumber evidence="7">2.7.11.1</ecNumber>
    </submittedName>
</protein>
<dbReference type="AlphaFoldDB" id="A0A518BUQ5"/>
<dbReference type="PROSITE" id="PS00108">
    <property type="entry name" value="PROTEIN_KINASE_ST"/>
    <property type="match status" value="1"/>
</dbReference>
<evidence type="ECO:0000256" key="5">
    <source>
        <dbReference type="ARBA" id="ARBA00022840"/>
    </source>
</evidence>
<dbReference type="SMART" id="SM00220">
    <property type="entry name" value="S_TKc"/>
    <property type="match status" value="1"/>
</dbReference>
<accession>A0A518BUQ5</accession>
<dbReference type="Gene3D" id="3.30.200.20">
    <property type="entry name" value="Phosphorylase Kinase, domain 1"/>
    <property type="match status" value="1"/>
</dbReference>
<evidence type="ECO:0000256" key="2">
    <source>
        <dbReference type="ARBA" id="ARBA00022679"/>
    </source>
</evidence>
<dbReference type="RefSeq" id="WP_145444819.1">
    <property type="nucleotide sequence ID" value="NZ_CP036280.1"/>
</dbReference>
<dbReference type="SUPFAM" id="SSF56112">
    <property type="entry name" value="Protein kinase-like (PK-like)"/>
    <property type="match status" value="1"/>
</dbReference>
<sequence>MGDWHEISGYQILGTLGKGAKSTIYEVRGQDGKRYALKHVIKDSPSDQRFIDQAVSEYELARKFDSPYLRKGIKLIRVRKVIRTSEVVVIMELIEGLPLEQYQPGNMLELIEIIAHSASGLHAMHNVGYVHADMKPNNIMVTPAREVKLIDFGQSCPVGTIKERIQGTPDYIAPEQVRRRAITPQTDVFNLGATIYWLLTKKHVPTLIPKERAGAGVSLKSVERCVPPAELNPKVPPALSSLVMDCVQHDMQDRPRSMAAVNDRLMIAQSQIRRGNGEQGVGAA</sequence>
<evidence type="ECO:0000256" key="3">
    <source>
        <dbReference type="ARBA" id="ARBA00022741"/>
    </source>
</evidence>
<evidence type="ECO:0000259" key="6">
    <source>
        <dbReference type="PROSITE" id="PS50011"/>
    </source>
</evidence>
<dbReference type="EC" id="2.7.11.1" evidence="7"/>
<dbReference type="CDD" id="cd14014">
    <property type="entry name" value="STKc_PknB_like"/>
    <property type="match status" value="1"/>
</dbReference>
<dbReference type="Proteomes" id="UP000320386">
    <property type="component" value="Chromosome"/>
</dbReference>
<dbReference type="Pfam" id="PF00069">
    <property type="entry name" value="Pkinase"/>
    <property type="match status" value="1"/>
</dbReference>
<keyword evidence="8" id="KW-1185">Reference proteome</keyword>
<dbReference type="InterPro" id="IPR008271">
    <property type="entry name" value="Ser/Thr_kinase_AS"/>
</dbReference>
<dbReference type="InterPro" id="IPR000719">
    <property type="entry name" value="Prot_kinase_dom"/>
</dbReference>
<reference evidence="7 8" key="1">
    <citation type="submission" date="2019-02" db="EMBL/GenBank/DDBJ databases">
        <title>Deep-cultivation of Planctomycetes and their phenomic and genomic characterization uncovers novel biology.</title>
        <authorList>
            <person name="Wiegand S."/>
            <person name="Jogler M."/>
            <person name="Boedeker C."/>
            <person name="Pinto D."/>
            <person name="Vollmers J."/>
            <person name="Rivas-Marin E."/>
            <person name="Kohn T."/>
            <person name="Peeters S.H."/>
            <person name="Heuer A."/>
            <person name="Rast P."/>
            <person name="Oberbeckmann S."/>
            <person name="Bunk B."/>
            <person name="Jeske O."/>
            <person name="Meyerdierks A."/>
            <person name="Storesund J.E."/>
            <person name="Kallscheuer N."/>
            <person name="Luecker S."/>
            <person name="Lage O.M."/>
            <person name="Pohl T."/>
            <person name="Merkel B.J."/>
            <person name="Hornburger P."/>
            <person name="Mueller R.-W."/>
            <person name="Bruemmer F."/>
            <person name="Labrenz M."/>
            <person name="Spormann A.M."/>
            <person name="Op den Camp H."/>
            <person name="Overmann J."/>
            <person name="Amann R."/>
            <person name="Jetten M.S.M."/>
            <person name="Mascher T."/>
            <person name="Medema M.H."/>
            <person name="Devos D.P."/>
            <person name="Kaster A.-K."/>
            <person name="Ovreas L."/>
            <person name="Rohde M."/>
            <person name="Galperin M.Y."/>
            <person name="Jogler C."/>
        </authorList>
    </citation>
    <scope>NUCLEOTIDE SEQUENCE [LARGE SCALE GENOMIC DNA]</scope>
    <source>
        <strain evidence="7 8">Pan265</strain>
    </source>
</reference>
<dbReference type="KEGG" id="mcad:Pan265_04940"/>
<organism evidence="7 8">
    <name type="scientific">Mucisphaera calidilacus</name>
    <dbReference type="NCBI Taxonomy" id="2527982"/>
    <lineage>
        <taxon>Bacteria</taxon>
        <taxon>Pseudomonadati</taxon>
        <taxon>Planctomycetota</taxon>
        <taxon>Phycisphaerae</taxon>
        <taxon>Phycisphaerales</taxon>
        <taxon>Phycisphaeraceae</taxon>
        <taxon>Mucisphaera</taxon>
    </lineage>
</organism>
<dbReference type="PANTHER" id="PTHR24345">
    <property type="entry name" value="SERINE/THREONINE-PROTEIN KINASE PLK"/>
    <property type="match status" value="1"/>
</dbReference>
<proteinExistence type="predicted"/>
<dbReference type="EMBL" id="CP036280">
    <property type="protein sequence ID" value="QDU70664.1"/>
    <property type="molecule type" value="Genomic_DNA"/>
</dbReference>
<keyword evidence="4 7" id="KW-0418">Kinase</keyword>
<dbReference type="Gene3D" id="1.10.510.10">
    <property type="entry name" value="Transferase(Phosphotransferase) domain 1"/>
    <property type="match status" value="1"/>
</dbReference>
<keyword evidence="5" id="KW-0067">ATP-binding</keyword>
<dbReference type="GO" id="GO:0004674">
    <property type="term" value="F:protein serine/threonine kinase activity"/>
    <property type="evidence" value="ECO:0007669"/>
    <property type="project" value="UniProtKB-KW"/>
</dbReference>
<evidence type="ECO:0000256" key="1">
    <source>
        <dbReference type="ARBA" id="ARBA00022527"/>
    </source>
</evidence>
<dbReference type="GO" id="GO:0005524">
    <property type="term" value="F:ATP binding"/>
    <property type="evidence" value="ECO:0007669"/>
    <property type="project" value="UniProtKB-KW"/>
</dbReference>
<keyword evidence="3" id="KW-0547">Nucleotide-binding</keyword>
<keyword evidence="1" id="KW-0723">Serine/threonine-protein kinase</keyword>
<dbReference type="InterPro" id="IPR011009">
    <property type="entry name" value="Kinase-like_dom_sf"/>
</dbReference>
<evidence type="ECO:0000313" key="7">
    <source>
        <dbReference type="EMBL" id="QDU70664.1"/>
    </source>
</evidence>
<feature type="domain" description="Protein kinase" evidence="6">
    <location>
        <begin position="10"/>
        <end position="266"/>
    </location>
</feature>
<evidence type="ECO:0000313" key="8">
    <source>
        <dbReference type="Proteomes" id="UP000320386"/>
    </source>
</evidence>
<evidence type="ECO:0000256" key="4">
    <source>
        <dbReference type="ARBA" id="ARBA00022777"/>
    </source>
</evidence>
<dbReference type="OrthoDB" id="9788659at2"/>
<gene>
    <name evidence="7" type="primary">prkC_2</name>
    <name evidence="7" type="ORF">Pan265_04940</name>
</gene>
<keyword evidence="2 7" id="KW-0808">Transferase</keyword>